<dbReference type="GO" id="GO:0016020">
    <property type="term" value="C:membrane"/>
    <property type="evidence" value="ECO:0007669"/>
    <property type="project" value="UniProtKB-SubCell"/>
</dbReference>
<dbReference type="PANTHER" id="PTHR31272">
    <property type="entry name" value="CYTOCHROME C-TYPE BIOGENESIS PROTEIN HI_1454-RELATED"/>
    <property type="match status" value="1"/>
</dbReference>
<evidence type="ECO:0000256" key="2">
    <source>
        <dbReference type="ARBA" id="ARBA00006143"/>
    </source>
</evidence>
<evidence type="ECO:0000256" key="3">
    <source>
        <dbReference type="ARBA" id="ARBA00022692"/>
    </source>
</evidence>
<evidence type="ECO:0000313" key="8">
    <source>
        <dbReference type="EMBL" id="SFV61453.1"/>
    </source>
</evidence>
<keyword evidence="3 6" id="KW-0812">Transmembrane</keyword>
<feature type="transmembrane region" description="Helical" evidence="6">
    <location>
        <begin position="59"/>
        <end position="82"/>
    </location>
</feature>
<dbReference type="GO" id="GO:0017004">
    <property type="term" value="P:cytochrome complex assembly"/>
    <property type="evidence" value="ECO:0007669"/>
    <property type="project" value="InterPro"/>
</dbReference>
<protein>
    <submittedName>
        <fullName evidence="8">Cytochrome c-type biogenesis protein CcdA (DsbD analog)</fullName>
    </submittedName>
</protein>
<dbReference type="EMBL" id="FPHF01000061">
    <property type="protein sequence ID" value="SFV61453.1"/>
    <property type="molecule type" value="Genomic_DNA"/>
</dbReference>
<sequence length="233" mass="24678">MQETILALLESHSVLAFLGAFGAGSLTAIAPCSLVSVPLLVGSSLALNKDLEGRKKVLYTYAFALLFALGVMLSFSVLGLIVAKFGGFFSIAPMWAYTLAALFSVLIGLYAWGVFGEVNKSAIMKRLIKYRLFGGLLIGIIFGLVSTPCASAPLIAIISIAANSGYVYAYGLIIVFALGHSLLLLVAGISVGFAQGITSNKRVASFSNSINKGFALLLIGMGIYFTYQVYLQF</sequence>
<feature type="transmembrane region" description="Helical" evidence="6">
    <location>
        <begin position="214"/>
        <end position="231"/>
    </location>
</feature>
<evidence type="ECO:0000256" key="1">
    <source>
        <dbReference type="ARBA" id="ARBA00004141"/>
    </source>
</evidence>
<gene>
    <name evidence="8" type="ORF">MNB_SM-4-21</name>
</gene>
<comment type="similarity">
    <text evidence="2">Belongs to the DsbD family.</text>
</comment>
<feature type="transmembrane region" description="Helical" evidence="6">
    <location>
        <begin position="168"/>
        <end position="193"/>
    </location>
</feature>
<dbReference type="InterPro" id="IPR003834">
    <property type="entry name" value="Cyt_c_assmbl_TM_dom"/>
</dbReference>
<dbReference type="Pfam" id="PF02683">
    <property type="entry name" value="DsbD_TM"/>
    <property type="match status" value="1"/>
</dbReference>
<keyword evidence="5 6" id="KW-0472">Membrane</keyword>
<dbReference type="AlphaFoldDB" id="A0A1W1C6U1"/>
<organism evidence="8">
    <name type="scientific">hydrothermal vent metagenome</name>
    <dbReference type="NCBI Taxonomy" id="652676"/>
    <lineage>
        <taxon>unclassified sequences</taxon>
        <taxon>metagenomes</taxon>
        <taxon>ecological metagenomes</taxon>
    </lineage>
</organism>
<evidence type="ECO:0000259" key="7">
    <source>
        <dbReference type="Pfam" id="PF02683"/>
    </source>
</evidence>
<feature type="transmembrane region" description="Helical" evidence="6">
    <location>
        <begin position="14"/>
        <end position="47"/>
    </location>
</feature>
<name>A0A1W1C6U1_9ZZZZ</name>
<keyword evidence="4 6" id="KW-1133">Transmembrane helix</keyword>
<feature type="transmembrane region" description="Helical" evidence="6">
    <location>
        <begin position="94"/>
        <end position="115"/>
    </location>
</feature>
<evidence type="ECO:0000256" key="5">
    <source>
        <dbReference type="ARBA" id="ARBA00023136"/>
    </source>
</evidence>
<feature type="domain" description="Cytochrome C biogenesis protein transmembrane" evidence="7">
    <location>
        <begin position="15"/>
        <end position="228"/>
    </location>
</feature>
<comment type="subcellular location">
    <subcellularLocation>
        <location evidence="1">Membrane</location>
        <topology evidence="1">Multi-pass membrane protein</topology>
    </subcellularLocation>
</comment>
<dbReference type="InterPro" id="IPR051790">
    <property type="entry name" value="Cytochrome_c-biogenesis_DsbD"/>
</dbReference>
<evidence type="ECO:0000256" key="4">
    <source>
        <dbReference type="ARBA" id="ARBA00022989"/>
    </source>
</evidence>
<evidence type="ECO:0000256" key="6">
    <source>
        <dbReference type="SAM" id="Phobius"/>
    </source>
</evidence>
<proteinExistence type="inferred from homology"/>
<accession>A0A1W1C6U1</accession>
<dbReference type="PANTHER" id="PTHR31272:SF9">
    <property type="entry name" value="BLL1027 PROTEIN"/>
    <property type="match status" value="1"/>
</dbReference>
<reference evidence="8" key="1">
    <citation type="submission" date="2016-10" db="EMBL/GenBank/DDBJ databases">
        <authorList>
            <person name="de Groot N.N."/>
        </authorList>
    </citation>
    <scope>NUCLEOTIDE SEQUENCE</scope>
</reference>
<feature type="transmembrane region" description="Helical" evidence="6">
    <location>
        <begin position="136"/>
        <end position="162"/>
    </location>
</feature>